<gene>
    <name evidence="1" type="primary">AUGUSTUS-3.0.2_34234</name>
    <name evidence="1" type="ORF">TcasGA2_TC034234</name>
</gene>
<accession>A0A139WC53</accession>
<organism evidence="1 2">
    <name type="scientific">Tribolium castaneum</name>
    <name type="common">Red flour beetle</name>
    <dbReference type="NCBI Taxonomy" id="7070"/>
    <lineage>
        <taxon>Eukaryota</taxon>
        <taxon>Metazoa</taxon>
        <taxon>Ecdysozoa</taxon>
        <taxon>Arthropoda</taxon>
        <taxon>Hexapoda</taxon>
        <taxon>Insecta</taxon>
        <taxon>Pterygota</taxon>
        <taxon>Neoptera</taxon>
        <taxon>Endopterygota</taxon>
        <taxon>Coleoptera</taxon>
        <taxon>Polyphaga</taxon>
        <taxon>Cucujiformia</taxon>
        <taxon>Tenebrionidae</taxon>
        <taxon>Tenebrionidae incertae sedis</taxon>
        <taxon>Tribolium</taxon>
    </lineage>
</organism>
<dbReference type="InParanoid" id="A0A139WC53"/>
<dbReference type="Proteomes" id="UP000007266">
    <property type="component" value="Linkage group 9"/>
</dbReference>
<dbReference type="EMBL" id="KQ971371">
    <property type="protein sequence ID" value="KYB25500.1"/>
    <property type="molecule type" value="Genomic_DNA"/>
</dbReference>
<keyword evidence="2" id="KW-1185">Reference proteome</keyword>
<evidence type="ECO:0000313" key="1">
    <source>
        <dbReference type="EMBL" id="KYB25500.1"/>
    </source>
</evidence>
<dbReference type="AlphaFoldDB" id="A0A139WC53"/>
<sequence length="53" mass="6073">MVFWGDTARRNASFSRDLCLWSSQWLIVEVFTAPARMEQALIAPVANHRNVPL</sequence>
<evidence type="ECO:0000313" key="2">
    <source>
        <dbReference type="Proteomes" id="UP000007266"/>
    </source>
</evidence>
<protein>
    <submittedName>
        <fullName evidence="1">Uncharacterized protein</fullName>
    </submittedName>
</protein>
<reference evidence="1 2" key="2">
    <citation type="journal article" date="2010" name="Nucleic Acids Res.">
        <title>BeetleBase in 2010: revisions to provide comprehensive genomic information for Tribolium castaneum.</title>
        <authorList>
            <person name="Kim H.S."/>
            <person name="Murphy T."/>
            <person name="Xia J."/>
            <person name="Caragea D."/>
            <person name="Park Y."/>
            <person name="Beeman R.W."/>
            <person name="Lorenzen M.D."/>
            <person name="Butcher S."/>
            <person name="Manak J.R."/>
            <person name="Brown S.J."/>
        </authorList>
    </citation>
    <scope>GENOME REANNOTATION</scope>
    <source>
        <strain evidence="1 2">Georgia GA2</strain>
    </source>
</reference>
<name>A0A139WC53_TRICA</name>
<reference evidence="1 2" key="1">
    <citation type="journal article" date="2008" name="Nature">
        <title>The genome of the model beetle and pest Tribolium castaneum.</title>
        <authorList>
            <consortium name="Tribolium Genome Sequencing Consortium"/>
            <person name="Richards S."/>
            <person name="Gibbs R.A."/>
            <person name="Weinstock G.M."/>
            <person name="Brown S.J."/>
            <person name="Denell R."/>
            <person name="Beeman R.W."/>
            <person name="Gibbs R."/>
            <person name="Beeman R.W."/>
            <person name="Brown S.J."/>
            <person name="Bucher G."/>
            <person name="Friedrich M."/>
            <person name="Grimmelikhuijzen C.J."/>
            <person name="Klingler M."/>
            <person name="Lorenzen M."/>
            <person name="Richards S."/>
            <person name="Roth S."/>
            <person name="Schroder R."/>
            <person name="Tautz D."/>
            <person name="Zdobnov E.M."/>
            <person name="Muzny D."/>
            <person name="Gibbs R.A."/>
            <person name="Weinstock G.M."/>
            <person name="Attaway T."/>
            <person name="Bell S."/>
            <person name="Buhay C.J."/>
            <person name="Chandrabose M.N."/>
            <person name="Chavez D."/>
            <person name="Clerk-Blankenburg K.P."/>
            <person name="Cree A."/>
            <person name="Dao M."/>
            <person name="Davis C."/>
            <person name="Chacko J."/>
            <person name="Dinh H."/>
            <person name="Dugan-Rocha S."/>
            <person name="Fowler G."/>
            <person name="Garner T.T."/>
            <person name="Garnes J."/>
            <person name="Gnirke A."/>
            <person name="Hawes A."/>
            <person name="Hernandez J."/>
            <person name="Hines S."/>
            <person name="Holder M."/>
            <person name="Hume J."/>
            <person name="Jhangiani S.N."/>
            <person name="Joshi V."/>
            <person name="Khan Z.M."/>
            <person name="Jackson L."/>
            <person name="Kovar C."/>
            <person name="Kowis A."/>
            <person name="Lee S."/>
            <person name="Lewis L.R."/>
            <person name="Margolis J."/>
            <person name="Morgan M."/>
            <person name="Nazareth L.V."/>
            <person name="Nguyen N."/>
            <person name="Okwuonu G."/>
            <person name="Parker D."/>
            <person name="Richards S."/>
            <person name="Ruiz S.J."/>
            <person name="Santibanez J."/>
            <person name="Savard J."/>
            <person name="Scherer S.E."/>
            <person name="Schneider B."/>
            <person name="Sodergren E."/>
            <person name="Tautz D."/>
            <person name="Vattahil S."/>
            <person name="Villasana D."/>
            <person name="White C.S."/>
            <person name="Wright R."/>
            <person name="Park Y."/>
            <person name="Beeman R.W."/>
            <person name="Lord J."/>
            <person name="Oppert B."/>
            <person name="Lorenzen M."/>
            <person name="Brown S."/>
            <person name="Wang L."/>
            <person name="Savard J."/>
            <person name="Tautz D."/>
            <person name="Richards S."/>
            <person name="Weinstock G."/>
            <person name="Gibbs R.A."/>
            <person name="Liu Y."/>
            <person name="Worley K."/>
            <person name="Weinstock G."/>
            <person name="Elsik C.G."/>
            <person name="Reese J.T."/>
            <person name="Elhaik E."/>
            <person name="Landan G."/>
            <person name="Graur D."/>
            <person name="Arensburger P."/>
            <person name="Atkinson P."/>
            <person name="Beeman R.W."/>
            <person name="Beidler J."/>
            <person name="Brown S.J."/>
            <person name="Demuth J.P."/>
            <person name="Drury D.W."/>
            <person name="Du Y.Z."/>
            <person name="Fujiwara H."/>
            <person name="Lorenzen M."/>
            <person name="Maselli V."/>
            <person name="Osanai M."/>
            <person name="Park Y."/>
            <person name="Robertson H.M."/>
            <person name="Tu Z."/>
            <person name="Wang J.J."/>
            <person name="Wang S."/>
            <person name="Richards S."/>
            <person name="Song H."/>
            <person name="Zhang L."/>
            <person name="Sodergren E."/>
            <person name="Werner D."/>
            <person name="Stanke M."/>
            <person name="Morgenstern B."/>
            <person name="Solovyev V."/>
            <person name="Kosarev P."/>
            <person name="Brown G."/>
            <person name="Chen H.C."/>
            <person name="Ermolaeva O."/>
            <person name="Hlavina W."/>
            <person name="Kapustin Y."/>
            <person name="Kiryutin B."/>
            <person name="Kitts P."/>
            <person name="Maglott D."/>
            <person name="Pruitt K."/>
            <person name="Sapojnikov V."/>
            <person name="Souvorov A."/>
            <person name="Mackey A.J."/>
            <person name="Waterhouse R.M."/>
            <person name="Wyder S."/>
            <person name="Zdobnov E.M."/>
            <person name="Zdobnov E.M."/>
            <person name="Wyder S."/>
            <person name="Kriventseva E.V."/>
            <person name="Kadowaki T."/>
            <person name="Bork P."/>
            <person name="Aranda M."/>
            <person name="Bao R."/>
            <person name="Beermann A."/>
            <person name="Berns N."/>
            <person name="Bolognesi R."/>
            <person name="Bonneton F."/>
            <person name="Bopp D."/>
            <person name="Brown S.J."/>
            <person name="Bucher G."/>
            <person name="Butts T."/>
            <person name="Chaumot A."/>
            <person name="Denell R.E."/>
            <person name="Ferrier D.E."/>
            <person name="Friedrich M."/>
            <person name="Gordon C.M."/>
            <person name="Jindra M."/>
            <person name="Klingler M."/>
            <person name="Lan Q."/>
            <person name="Lattorff H.M."/>
            <person name="Laudet V."/>
            <person name="von Levetsow C."/>
            <person name="Liu Z."/>
            <person name="Lutz R."/>
            <person name="Lynch J.A."/>
            <person name="da Fonseca R.N."/>
            <person name="Posnien N."/>
            <person name="Reuter R."/>
            <person name="Roth S."/>
            <person name="Savard J."/>
            <person name="Schinko J.B."/>
            <person name="Schmitt C."/>
            <person name="Schoppmeier M."/>
            <person name="Schroder R."/>
            <person name="Shippy T.D."/>
            <person name="Simonnet F."/>
            <person name="Marques-Souza H."/>
            <person name="Tautz D."/>
            <person name="Tomoyasu Y."/>
            <person name="Trauner J."/>
            <person name="Van der Zee M."/>
            <person name="Vervoort M."/>
            <person name="Wittkopp N."/>
            <person name="Wimmer E.A."/>
            <person name="Yang X."/>
            <person name="Jones A.K."/>
            <person name="Sattelle D.B."/>
            <person name="Ebert P.R."/>
            <person name="Nelson D."/>
            <person name="Scott J.G."/>
            <person name="Beeman R.W."/>
            <person name="Muthukrishnan S."/>
            <person name="Kramer K.J."/>
            <person name="Arakane Y."/>
            <person name="Beeman R.W."/>
            <person name="Zhu Q."/>
            <person name="Hogenkamp D."/>
            <person name="Dixit R."/>
            <person name="Oppert B."/>
            <person name="Jiang H."/>
            <person name="Zou Z."/>
            <person name="Marshall J."/>
            <person name="Elpidina E."/>
            <person name="Vinokurov K."/>
            <person name="Oppert C."/>
            <person name="Zou Z."/>
            <person name="Evans J."/>
            <person name="Lu Z."/>
            <person name="Zhao P."/>
            <person name="Sumathipala N."/>
            <person name="Altincicek B."/>
            <person name="Vilcinskas A."/>
            <person name="Williams M."/>
            <person name="Hultmark D."/>
            <person name="Hetru C."/>
            <person name="Jiang H."/>
            <person name="Grimmelikhuijzen C.J."/>
            <person name="Hauser F."/>
            <person name="Cazzamali G."/>
            <person name="Williamson M."/>
            <person name="Park Y."/>
            <person name="Li B."/>
            <person name="Tanaka Y."/>
            <person name="Predel R."/>
            <person name="Neupert S."/>
            <person name="Schachtner J."/>
            <person name="Verleyen P."/>
            <person name="Raible F."/>
            <person name="Bork P."/>
            <person name="Friedrich M."/>
            <person name="Walden K.K."/>
            <person name="Robertson H.M."/>
            <person name="Angeli S."/>
            <person name="Foret S."/>
            <person name="Bucher G."/>
            <person name="Schuetz S."/>
            <person name="Maleszka R."/>
            <person name="Wimmer E.A."/>
            <person name="Beeman R.W."/>
            <person name="Lorenzen M."/>
            <person name="Tomoyasu Y."/>
            <person name="Miller S.C."/>
            <person name="Grossmann D."/>
            <person name="Bucher G."/>
        </authorList>
    </citation>
    <scope>NUCLEOTIDE SEQUENCE [LARGE SCALE GENOMIC DNA]</scope>
    <source>
        <strain evidence="1 2">Georgia GA2</strain>
    </source>
</reference>
<proteinExistence type="predicted"/>